<dbReference type="PIRSF" id="PIRSF017082">
    <property type="entry name" value="YflP"/>
    <property type="match status" value="1"/>
</dbReference>
<reference evidence="3 4" key="1">
    <citation type="submission" date="2018-12" db="EMBL/GenBank/DDBJ databases">
        <authorList>
            <person name="Li F."/>
        </authorList>
    </citation>
    <scope>NUCLEOTIDE SEQUENCE [LARGE SCALE GENOMIC DNA]</scope>
    <source>
        <strain evidence="3 4">EGI 6500705</strain>
    </source>
</reference>
<feature type="signal peptide" evidence="2">
    <location>
        <begin position="1"/>
        <end position="32"/>
    </location>
</feature>
<evidence type="ECO:0000256" key="2">
    <source>
        <dbReference type="SAM" id="SignalP"/>
    </source>
</evidence>
<dbReference type="InterPro" id="IPR005064">
    <property type="entry name" value="BUG"/>
</dbReference>
<dbReference type="AlphaFoldDB" id="A0A433JV05"/>
<dbReference type="OrthoDB" id="8627412at2"/>
<dbReference type="Proteomes" id="UP000274909">
    <property type="component" value="Unassembled WGS sequence"/>
</dbReference>
<dbReference type="InterPro" id="IPR042100">
    <property type="entry name" value="Bug_dom1"/>
</dbReference>
<dbReference type="PROSITE" id="PS51257">
    <property type="entry name" value="PROKAR_LIPOPROTEIN"/>
    <property type="match status" value="1"/>
</dbReference>
<comment type="similarity">
    <text evidence="1">Belongs to the UPF0065 (bug) family.</text>
</comment>
<dbReference type="PANTHER" id="PTHR42928:SF5">
    <property type="entry name" value="BLR1237 PROTEIN"/>
    <property type="match status" value="1"/>
</dbReference>
<accession>A0A433JV05</accession>
<feature type="chain" id="PRO_5019401857" evidence="2">
    <location>
        <begin position="33"/>
        <end position="327"/>
    </location>
</feature>
<dbReference type="Gene3D" id="3.40.190.10">
    <property type="entry name" value="Periplasmic binding protein-like II"/>
    <property type="match status" value="1"/>
</dbReference>
<keyword evidence="2" id="KW-0732">Signal</keyword>
<keyword evidence="4" id="KW-1185">Reference proteome</keyword>
<gene>
    <name evidence="3" type="ORF">ELQ94_10925</name>
</gene>
<evidence type="ECO:0000313" key="4">
    <source>
        <dbReference type="Proteomes" id="UP000274909"/>
    </source>
</evidence>
<sequence>MLSSRNNVVRALTVTATAALVIAGLGACSSDADGGGGDASSFPEGDINFIVQAAAGGGSDLTSRALSAELEGILGTSIVVENRPGASGSTAMQYVADQEADGYTIGFAPVEVSMLEHLGFDVLPENYDFLGQVMFSPGVIAVPADSPYDSLDDLVEASQDEAITVANAGAGSIWEAATLGLAEESGADLTPVPFDGGAPAVAAALGGQVDAVVAGAGETVQANADGTLKILALFNDEVHPMLEDVPTAESEGYDLMFGGWGGIYAPTGLPDDVKQALSDAIAEAAESDSFSDAITPSGALPTYKTPEEFTSFVESESERFAGLLGGN</sequence>
<dbReference type="CDD" id="cd07012">
    <property type="entry name" value="PBP2_Bug_TTT"/>
    <property type="match status" value="1"/>
</dbReference>
<dbReference type="SUPFAM" id="SSF53850">
    <property type="entry name" value="Periplasmic binding protein-like II"/>
    <property type="match status" value="1"/>
</dbReference>
<evidence type="ECO:0000313" key="3">
    <source>
        <dbReference type="EMBL" id="RUR01943.1"/>
    </source>
</evidence>
<name>A0A433JV05_9MICO</name>
<evidence type="ECO:0000256" key="1">
    <source>
        <dbReference type="ARBA" id="ARBA00006987"/>
    </source>
</evidence>
<dbReference type="Pfam" id="PF03401">
    <property type="entry name" value="TctC"/>
    <property type="match status" value="1"/>
</dbReference>
<protein>
    <submittedName>
        <fullName evidence="3">Tripartite tricarboxylate transporter substrate binding protein</fullName>
    </submittedName>
</protein>
<proteinExistence type="inferred from homology"/>
<dbReference type="EMBL" id="RZGZ01000002">
    <property type="protein sequence ID" value="RUR01943.1"/>
    <property type="molecule type" value="Genomic_DNA"/>
</dbReference>
<dbReference type="RefSeq" id="WP_127049981.1">
    <property type="nucleotide sequence ID" value="NZ_RZGZ01000002.1"/>
</dbReference>
<comment type="caution">
    <text evidence="3">The sequence shown here is derived from an EMBL/GenBank/DDBJ whole genome shotgun (WGS) entry which is preliminary data.</text>
</comment>
<dbReference type="Gene3D" id="3.40.190.150">
    <property type="entry name" value="Bordetella uptake gene, domain 1"/>
    <property type="match status" value="1"/>
</dbReference>
<organism evidence="3 4">
    <name type="scientific">Labedella endophytica</name>
    <dbReference type="NCBI Taxonomy" id="1523160"/>
    <lineage>
        <taxon>Bacteria</taxon>
        <taxon>Bacillati</taxon>
        <taxon>Actinomycetota</taxon>
        <taxon>Actinomycetes</taxon>
        <taxon>Micrococcales</taxon>
        <taxon>Microbacteriaceae</taxon>
        <taxon>Labedella</taxon>
    </lineage>
</organism>
<dbReference type="PANTHER" id="PTHR42928">
    <property type="entry name" value="TRICARBOXYLATE-BINDING PROTEIN"/>
    <property type="match status" value="1"/>
</dbReference>